<keyword evidence="2" id="KW-1185">Reference proteome</keyword>
<dbReference type="Gene3D" id="3.30.420.10">
    <property type="entry name" value="Ribonuclease H-like superfamily/Ribonuclease H"/>
    <property type="match status" value="1"/>
</dbReference>
<dbReference type="Proteomes" id="UP001224359">
    <property type="component" value="Unassembled WGS sequence"/>
</dbReference>
<gene>
    <name evidence="1" type="ORF">J2S77_000791</name>
</gene>
<dbReference type="InterPro" id="IPR036397">
    <property type="entry name" value="RNaseH_sf"/>
</dbReference>
<dbReference type="SUPFAM" id="SSF53098">
    <property type="entry name" value="Ribonuclease H-like"/>
    <property type="match status" value="1"/>
</dbReference>
<accession>A0ABT9VDD8</accession>
<keyword evidence="1" id="KW-0378">Hydrolase</keyword>
<organism evidence="1 2">
    <name type="scientific">Alkalibacillus salilacus</name>
    <dbReference type="NCBI Taxonomy" id="284582"/>
    <lineage>
        <taxon>Bacteria</taxon>
        <taxon>Bacillati</taxon>
        <taxon>Bacillota</taxon>
        <taxon>Bacilli</taxon>
        <taxon>Bacillales</taxon>
        <taxon>Bacillaceae</taxon>
        <taxon>Alkalibacillus</taxon>
    </lineage>
</organism>
<protein>
    <submittedName>
        <fullName evidence="1">Crossover junction endodeoxyribonuclease RuvC</fullName>
        <ecNumber evidence="1">3.1.21.10</ecNumber>
    </submittedName>
</protein>
<comment type="caution">
    <text evidence="1">The sequence shown here is derived from an EMBL/GenBank/DDBJ whole genome shotgun (WGS) entry which is preliminary data.</text>
</comment>
<dbReference type="RefSeq" id="WP_306974829.1">
    <property type="nucleotide sequence ID" value="NZ_JAUSTQ010000002.1"/>
</dbReference>
<evidence type="ECO:0000313" key="2">
    <source>
        <dbReference type="Proteomes" id="UP001224359"/>
    </source>
</evidence>
<proteinExistence type="predicted"/>
<name>A0ABT9VDD8_9BACI</name>
<evidence type="ECO:0000313" key="1">
    <source>
        <dbReference type="EMBL" id="MDQ0158835.1"/>
    </source>
</evidence>
<sequence>MRYIGLDPSTKTGIVVLDELGNIINQDELKPKCKQDPERFGELAELVGMEIEQGDKVIIEGFSYGSKGAAVSTQYGIDWLLRSKLVELSNLDVIDRYVEVTPNGLKKFATGKGNTKKEDMILPINDRWGFRNPSDNIRDAYVLAQIGRYLDGREKPTAFQRDVLNKLQSNEVAS</sequence>
<reference evidence="1 2" key="1">
    <citation type="submission" date="2023-07" db="EMBL/GenBank/DDBJ databases">
        <title>Genomic Encyclopedia of Type Strains, Phase IV (KMG-IV): sequencing the most valuable type-strain genomes for metagenomic binning, comparative biology and taxonomic classification.</title>
        <authorList>
            <person name="Goeker M."/>
        </authorList>
    </citation>
    <scope>NUCLEOTIDE SEQUENCE [LARGE SCALE GENOMIC DNA]</scope>
    <source>
        <strain evidence="1 2">DSM 16460</strain>
    </source>
</reference>
<dbReference type="EC" id="3.1.21.10" evidence="1"/>
<dbReference type="InterPro" id="IPR012337">
    <property type="entry name" value="RNaseH-like_sf"/>
</dbReference>
<dbReference type="EMBL" id="JAUSTQ010000002">
    <property type="protein sequence ID" value="MDQ0158835.1"/>
    <property type="molecule type" value="Genomic_DNA"/>
</dbReference>
<dbReference type="GO" id="GO:0008821">
    <property type="term" value="F:crossover junction DNA endonuclease activity"/>
    <property type="evidence" value="ECO:0007669"/>
    <property type="project" value="UniProtKB-EC"/>
</dbReference>